<evidence type="ECO:0000313" key="4">
    <source>
        <dbReference type="EMBL" id="GDY56637.1"/>
    </source>
</evidence>
<dbReference type="PANTHER" id="PTHR42998:SF1">
    <property type="entry name" value="TYPE I RESTRICTION ENZYME HINDI METHYLASE SUBUNIT"/>
    <property type="match status" value="1"/>
</dbReference>
<organism evidence="4 5">
    <name type="scientific">Streptomyces violaceusniger</name>
    <dbReference type="NCBI Taxonomy" id="68280"/>
    <lineage>
        <taxon>Bacteria</taxon>
        <taxon>Bacillati</taxon>
        <taxon>Actinomycetota</taxon>
        <taxon>Actinomycetes</taxon>
        <taxon>Kitasatosporales</taxon>
        <taxon>Streptomycetaceae</taxon>
        <taxon>Streptomyces</taxon>
        <taxon>Streptomyces violaceusniger group</taxon>
    </lineage>
</organism>
<dbReference type="CDD" id="cd02440">
    <property type="entry name" value="AdoMet_MTases"/>
    <property type="match status" value="1"/>
</dbReference>
<evidence type="ECO:0000256" key="2">
    <source>
        <dbReference type="SAM" id="MobiDB-lite"/>
    </source>
</evidence>
<evidence type="ECO:0000256" key="1">
    <source>
        <dbReference type="SAM" id="Coils"/>
    </source>
</evidence>
<feature type="region of interest" description="Disordered" evidence="2">
    <location>
        <begin position="260"/>
        <end position="294"/>
    </location>
</feature>
<dbReference type="GO" id="GO:0003677">
    <property type="term" value="F:DNA binding"/>
    <property type="evidence" value="ECO:0007669"/>
    <property type="project" value="InterPro"/>
</dbReference>
<evidence type="ECO:0000259" key="3">
    <source>
        <dbReference type="Pfam" id="PF02384"/>
    </source>
</evidence>
<dbReference type="InterPro" id="IPR029063">
    <property type="entry name" value="SAM-dependent_MTases_sf"/>
</dbReference>
<evidence type="ECO:0000313" key="5">
    <source>
        <dbReference type="Proteomes" id="UP000301309"/>
    </source>
</evidence>
<gene>
    <name evidence="4" type="ORF">SVIO_072600</name>
</gene>
<dbReference type="InterPro" id="IPR003356">
    <property type="entry name" value="DNA_methylase_A-5"/>
</dbReference>
<dbReference type="GO" id="GO:0008170">
    <property type="term" value="F:N-methyltransferase activity"/>
    <property type="evidence" value="ECO:0007669"/>
    <property type="project" value="InterPro"/>
</dbReference>
<dbReference type="Gene3D" id="3.40.50.150">
    <property type="entry name" value="Vaccinia Virus protein VP39"/>
    <property type="match status" value="1"/>
</dbReference>
<feature type="coiled-coil region" evidence="1">
    <location>
        <begin position="466"/>
        <end position="500"/>
    </location>
</feature>
<dbReference type="PANTHER" id="PTHR42998">
    <property type="entry name" value="TYPE I RESTRICTION ENZYME HINDVIIP M PROTEIN-RELATED"/>
    <property type="match status" value="1"/>
</dbReference>
<dbReference type="Pfam" id="PF02384">
    <property type="entry name" value="N6_Mtase"/>
    <property type="match status" value="1"/>
</dbReference>
<keyword evidence="5" id="KW-1185">Reference proteome</keyword>
<protein>
    <recommendedName>
        <fullName evidence="3">DNA methylase adenine-specific domain-containing protein</fullName>
    </recommendedName>
</protein>
<dbReference type="AlphaFoldDB" id="A0A4D4LDL1"/>
<dbReference type="InterPro" id="IPR052916">
    <property type="entry name" value="Type-I_RE_MTase_Subunit"/>
</dbReference>
<dbReference type="EMBL" id="BJHW01000001">
    <property type="protein sequence ID" value="GDY56637.1"/>
    <property type="molecule type" value="Genomic_DNA"/>
</dbReference>
<proteinExistence type="predicted"/>
<reference evidence="4 5" key="1">
    <citation type="journal article" date="2020" name="Int. J. Syst. Evol. Microbiol.">
        <title>Reclassification of Streptomyces castelarensis and Streptomyces sporoclivatus as later heterotypic synonyms of Streptomyces antimycoticus.</title>
        <authorList>
            <person name="Komaki H."/>
            <person name="Tamura T."/>
        </authorList>
    </citation>
    <scope>NUCLEOTIDE SEQUENCE [LARGE SCALE GENOMIC DNA]</scope>
    <source>
        <strain evidence="4 5">NBRC 13459</strain>
    </source>
</reference>
<sequence>MSDVGALGGQAQAEGPSSLDEVLAKVRRHRTHLSRLMNTHDATRLVLGLLYLSRAAHAAPGTGVPTWSWLLGQPAGRGSGIRAAVSKCLGHWLPTVDGQSADVDTRSLMPVPPPGSEGPLHALVQAIGSTQRTGPLLDQCLRDLSADQADGSHYFTPGDMARLMVGAAVPRDRHRVLDPVCGSGGLLVESHRYVRERVELNPAMSLHGKEQHAHTSQVARMNFAVRGITAHVFPPGDSLAEPEPEPYDIILANLPFNQRDWAPEDKTDQGSPWSGPPLPADPRWPEEPPSRGSANSAWIQHIAHALAPAGRAVFLMADSVANSRQPVPRRLRERLLRDDLVECVIALPPRVFGHTKAPACLWVLNRDKSARPGWGALDRRRQVLFVNARRAFEPVPESRARRLGDENTALILTTLAAWRGLSEDGAAVAPYNDAVGWSRSCSTEEIADREYSLMPTSYAVEPPSPARDTRSRVEQLKLELADQFEQMRDLELRLLDVLEEI</sequence>
<feature type="domain" description="DNA methylase adenine-specific" evidence="3">
    <location>
        <begin position="141"/>
        <end position="459"/>
    </location>
</feature>
<dbReference type="SUPFAM" id="SSF53335">
    <property type="entry name" value="S-adenosyl-L-methionine-dependent methyltransferases"/>
    <property type="match status" value="1"/>
</dbReference>
<comment type="caution">
    <text evidence="4">The sequence shown here is derived from an EMBL/GenBank/DDBJ whole genome shotgun (WGS) entry which is preliminary data.</text>
</comment>
<name>A0A4D4LDL1_STRVO</name>
<keyword evidence="1" id="KW-0175">Coiled coil</keyword>
<accession>A0A4D4LDL1</accession>
<dbReference type="Proteomes" id="UP000301309">
    <property type="component" value="Unassembled WGS sequence"/>
</dbReference>
<dbReference type="PRINTS" id="PR00507">
    <property type="entry name" value="N12N6MTFRASE"/>
</dbReference>